<evidence type="ECO:0000256" key="9">
    <source>
        <dbReference type="ARBA" id="ARBA00023180"/>
    </source>
</evidence>
<comment type="caution">
    <text evidence="15">The sequence shown here is derived from an EMBL/GenBank/DDBJ whole genome shotgun (WGS) entry which is preliminary data.</text>
</comment>
<accession>A0ABC8RIT1</accession>
<keyword evidence="4 13" id="KW-0732">Signal</keyword>
<dbReference type="InterPro" id="IPR007856">
    <property type="entry name" value="SapB_1"/>
</dbReference>
<evidence type="ECO:0000256" key="7">
    <source>
        <dbReference type="ARBA" id="ARBA00023145"/>
    </source>
</evidence>
<evidence type="ECO:0000256" key="12">
    <source>
        <dbReference type="ARBA" id="ARBA00041785"/>
    </source>
</evidence>
<keyword evidence="9" id="KW-0325">Glycoprotein</keyword>
<comment type="subcellular location">
    <subcellularLocation>
        <location evidence="1">Secreted</location>
        <location evidence="1">Extracellular space</location>
    </subcellularLocation>
</comment>
<dbReference type="InterPro" id="IPR008138">
    <property type="entry name" value="SapB_2"/>
</dbReference>
<keyword evidence="8" id="KW-1015">Disulfide bond</keyword>
<name>A0ABC8RIT1_9AQUA</name>
<feature type="domain" description="Saposin B-type" evidence="14">
    <location>
        <begin position="62"/>
        <end position="141"/>
    </location>
</feature>
<keyword evidence="3" id="KW-0645">Protease</keyword>
<evidence type="ECO:0000256" key="13">
    <source>
        <dbReference type="SAM" id="SignalP"/>
    </source>
</evidence>
<evidence type="ECO:0000313" key="16">
    <source>
        <dbReference type="Proteomes" id="UP001642360"/>
    </source>
</evidence>
<keyword evidence="16" id="KW-1185">Reference proteome</keyword>
<dbReference type="InterPro" id="IPR051428">
    <property type="entry name" value="Sphingo_Act-Surfact_Prot"/>
</dbReference>
<evidence type="ECO:0000313" key="15">
    <source>
        <dbReference type="EMBL" id="CAK9144490.1"/>
    </source>
</evidence>
<gene>
    <name evidence="15" type="ORF">ILEXP_LOCUS12241</name>
</gene>
<dbReference type="PANTHER" id="PTHR11480">
    <property type="entry name" value="SAPOSIN-RELATED"/>
    <property type="match status" value="1"/>
</dbReference>
<dbReference type="InterPro" id="IPR008139">
    <property type="entry name" value="SaposinB_dom"/>
</dbReference>
<dbReference type="Pfam" id="PF05184">
    <property type="entry name" value="SapB_1"/>
    <property type="match status" value="2"/>
</dbReference>
<keyword evidence="5" id="KW-0677">Repeat</keyword>
<proteinExistence type="predicted"/>
<dbReference type="GO" id="GO:0005576">
    <property type="term" value="C:extracellular region"/>
    <property type="evidence" value="ECO:0007669"/>
    <property type="project" value="UniProtKB-SubCell"/>
</dbReference>
<evidence type="ECO:0000256" key="1">
    <source>
        <dbReference type="ARBA" id="ARBA00004239"/>
    </source>
</evidence>
<evidence type="ECO:0000256" key="8">
    <source>
        <dbReference type="ARBA" id="ARBA00023157"/>
    </source>
</evidence>
<keyword evidence="6" id="KW-0064">Aspartyl protease</keyword>
<reference evidence="15 16" key="1">
    <citation type="submission" date="2024-02" db="EMBL/GenBank/DDBJ databases">
        <authorList>
            <person name="Vignale AGUSTIN F."/>
            <person name="Sosa J E."/>
            <person name="Modenutti C."/>
        </authorList>
    </citation>
    <scope>NUCLEOTIDE SEQUENCE [LARGE SCALE GENOMIC DNA]</scope>
</reference>
<evidence type="ECO:0000256" key="11">
    <source>
        <dbReference type="ARBA" id="ARBA00041094"/>
    </source>
</evidence>
<dbReference type="PROSITE" id="PS50015">
    <property type="entry name" value="SAP_B"/>
    <property type="match status" value="2"/>
</dbReference>
<dbReference type="Proteomes" id="UP001642360">
    <property type="component" value="Unassembled WGS sequence"/>
</dbReference>
<feature type="signal peptide" evidence="13">
    <location>
        <begin position="1"/>
        <end position="18"/>
    </location>
</feature>
<dbReference type="GO" id="GO:0004190">
    <property type="term" value="F:aspartic-type endopeptidase activity"/>
    <property type="evidence" value="ECO:0007669"/>
    <property type="project" value="UniProtKB-KW"/>
</dbReference>
<evidence type="ECO:0000256" key="5">
    <source>
        <dbReference type="ARBA" id="ARBA00022737"/>
    </source>
</evidence>
<dbReference type="AlphaFoldDB" id="A0ABC8RIT1"/>
<feature type="domain" description="Saposin B-type" evidence="14">
    <location>
        <begin position="148"/>
        <end position="228"/>
    </location>
</feature>
<dbReference type="Pfam" id="PF03489">
    <property type="entry name" value="SapB_2"/>
    <property type="match status" value="2"/>
</dbReference>
<evidence type="ECO:0000256" key="3">
    <source>
        <dbReference type="ARBA" id="ARBA00022670"/>
    </source>
</evidence>
<dbReference type="PANTHER" id="PTHR11480:SF3">
    <property type="entry name" value="BCDNA.GH08312"/>
    <property type="match status" value="1"/>
</dbReference>
<organism evidence="15 16">
    <name type="scientific">Ilex paraguariensis</name>
    <name type="common">yerba mate</name>
    <dbReference type="NCBI Taxonomy" id="185542"/>
    <lineage>
        <taxon>Eukaryota</taxon>
        <taxon>Viridiplantae</taxon>
        <taxon>Streptophyta</taxon>
        <taxon>Embryophyta</taxon>
        <taxon>Tracheophyta</taxon>
        <taxon>Spermatophyta</taxon>
        <taxon>Magnoliopsida</taxon>
        <taxon>eudicotyledons</taxon>
        <taxon>Gunneridae</taxon>
        <taxon>Pentapetalae</taxon>
        <taxon>asterids</taxon>
        <taxon>campanulids</taxon>
        <taxon>Aquifoliales</taxon>
        <taxon>Aquifoliaceae</taxon>
        <taxon>Ilex</taxon>
    </lineage>
</organism>
<sequence length="244" mass="27220">MDARVGLLFLFVVGASWACNARELGRSDLFAEETRIPTVSVLRLNRQESVEEVLAAAKNGRNEEVCTMCEEFVGDALNYLAENKTQTEITHILHKSCSKLLSFKQECITLVDYYAPLFFLEVSSIQPGDFCRKVNLCGQTVSFSQRLSEDSCGICHHAVEEALLKLKDPDTQLEIIEVLLKACNAVESYVKKCKRMVFEYGPVILINAEQFLESNDICTILQACDSPTASSKQALPVSKTSMLF</sequence>
<dbReference type="EMBL" id="CAUOFW020001392">
    <property type="protein sequence ID" value="CAK9144490.1"/>
    <property type="molecule type" value="Genomic_DNA"/>
</dbReference>
<evidence type="ECO:0000256" key="6">
    <source>
        <dbReference type="ARBA" id="ARBA00022750"/>
    </source>
</evidence>
<keyword evidence="2" id="KW-0964">Secreted</keyword>
<comment type="function">
    <text evidence="10">Pulmonary surfactant-associated proteins promote alveolar stability by lowering the surface tension at the air-liquid interface in the peripheral air spaces. SP-B increases the collapse pressure of palmitic acid to nearly 70 millinewtons per meter.</text>
</comment>
<keyword evidence="6" id="KW-0378">Hydrolase</keyword>
<keyword evidence="7" id="KW-0865">Zymogen</keyword>
<dbReference type="InterPro" id="IPR011001">
    <property type="entry name" value="Saposin-like"/>
</dbReference>
<protein>
    <recommendedName>
        <fullName evidence="11">Pulmonary surfactant-associated protein B</fullName>
    </recommendedName>
    <alternativeName>
        <fullName evidence="12">Pulmonary surfactant-associated proteolipid SPL(Phe)</fullName>
    </alternativeName>
</protein>
<dbReference type="GO" id="GO:0006508">
    <property type="term" value="P:proteolysis"/>
    <property type="evidence" value="ECO:0007669"/>
    <property type="project" value="UniProtKB-KW"/>
</dbReference>
<dbReference type="SUPFAM" id="SSF47862">
    <property type="entry name" value="Saposin"/>
    <property type="match status" value="2"/>
</dbReference>
<evidence type="ECO:0000259" key="14">
    <source>
        <dbReference type="PROSITE" id="PS50015"/>
    </source>
</evidence>
<evidence type="ECO:0000256" key="10">
    <source>
        <dbReference type="ARBA" id="ARBA00037221"/>
    </source>
</evidence>
<dbReference type="Gene3D" id="1.10.225.10">
    <property type="entry name" value="Saposin-like"/>
    <property type="match status" value="2"/>
</dbReference>
<dbReference type="SMART" id="SM00741">
    <property type="entry name" value="SapB"/>
    <property type="match status" value="2"/>
</dbReference>
<evidence type="ECO:0000256" key="4">
    <source>
        <dbReference type="ARBA" id="ARBA00022729"/>
    </source>
</evidence>
<evidence type="ECO:0000256" key="2">
    <source>
        <dbReference type="ARBA" id="ARBA00022525"/>
    </source>
</evidence>
<feature type="chain" id="PRO_5044768950" description="Pulmonary surfactant-associated protein B" evidence="13">
    <location>
        <begin position="19"/>
        <end position="244"/>
    </location>
</feature>
<dbReference type="FunFam" id="1.10.225.10:FF:000008">
    <property type="entry name" value="Pulmonary surfactant-associated protein B"/>
    <property type="match status" value="2"/>
</dbReference>